<sequence>MLSPTKANFKASPSITTPKLPSGGLYLSSKVETISNGLSAIVSTSSPEVFKTSSSISLPNRLQENPMLIAVSTLSPVKTHNFMPALLKSAIESGTPS</sequence>
<proteinExistence type="predicted"/>
<evidence type="ECO:0000313" key="2">
    <source>
        <dbReference type="Proteomes" id="UP000769528"/>
    </source>
</evidence>
<dbReference type="OrthoDB" id="10522124at2759"/>
<name>A0A9P8TH15_9ASCO</name>
<organism evidence="1 2">
    <name type="scientific">Wickerhamomyces mucosus</name>
    <dbReference type="NCBI Taxonomy" id="1378264"/>
    <lineage>
        <taxon>Eukaryota</taxon>
        <taxon>Fungi</taxon>
        <taxon>Dikarya</taxon>
        <taxon>Ascomycota</taxon>
        <taxon>Saccharomycotina</taxon>
        <taxon>Saccharomycetes</taxon>
        <taxon>Phaffomycetales</taxon>
        <taxon>Wickerhamomycetaceae</taxon>
        <taxon>Wickerhamomyces</taxon>
    </lineage>
</organism>
<reference evidence="1" key="1">
    <citation type="journal article" date="2021" name="Open Biol.">
        <title>Shared evolutionary footprints suggest mitochondrial oxidative damage underlies multiple complex I losses in fungi.</title>
        <authorList>
            <person name="Schikora-Tamarit M.A."/>
            <person name="Marcet-Houben M."/>
            <person name="Nosek J."/>
            <person name="Gabaldon T."/>
        </authorList>
    </citation>
    <scope>NUCLEOTIDE SEQUENCE</scope>
    <source>
        <strain evidence="1">CBS6341</strain>
    </source>
</reference>
<dbReference type="AlphaFoldDB" id="A0A9P8TH15"/>
<gene>
    <name evidence="1" type="ORF">WICMUC_001583</name>
</gene>
<dbReference type="Proteomes" id="UP000769528">
    <property type="component" value="Unassembled WGS sequence"/>
</dbReference>
<keyword evidence="2" id="KW-1185">Reference proteome</keyword>
<protein>
    <submittedName>
        <fullName evidence="1">Uncharacterized protein</fullName>
    </submittedName>
</protein>
<comment type="caution">
    <text evidence="1">The sequence shown here is derived from an EMBL/GenBank/DDBJ whole genome shotgun (WGS) entry which is preliminary data.</text>
</comment>
<evidence type="ECO:0000313" key="1">
    <source>
        <dbReference type="EMBL" id="KAH3678350.1"/>
    </source>
</evidence>
<accession>A0A9P8TH15</accession>
<reference evidence="1" key="2">
    <citation type="submission" date="2021-01" db="EMBL/GenBank/DDBJ databases">
        <authorList>
            <person name="Schikora-Tamarit M.A."/>
        </authorList>
    </citation>
    <scope>NUCLEOTIDE SEQUENCE</scope>
    <source>
        <strain evidence="1">CBS6341</strain>
    </source>
</reference>
<dbReference type="EMBL" id="JAEUBF010000448">
    <property type="protein sequence ID" value="KAH3678350.1"/>
    <property type="molecule type" value="Genomic_DNA"/>
</dbReference>